<proteinExistence type="predicted"/>
<dbReference type="OrthoDB" id="8566428at2"/>
<dbReference type="RefSeq" id="WP_008060778.1">
    <property type="nucleotide sequence ID" value="NZ_AFHG01000044.1"/>
</dbReference>
<evidence type="ECO:0000256" key="1">
    <source>
        <dbReference type="SAM" id="MobiDB-lite"/>
    </source>
</evidence>
<dbReference type="AlphaFoldDB" id="F5RBT6"/>
<evidence type="ECO:0000313" key="3">
    <source>
        <dbReference type="Proteomes" id="UP000005019"/>
    </source>
</evidence>
<dbReference type="STRING" id="1000565.METUNv1_01731"/>
<feature type="compositionally biased region" description="Basic and acidic residues" evidence="1">
    <location>
        <begin position="75"/>
        <end position="84"/>
    </location>
</feature>
<evidence type="ECO:0000313" key="2">
    <source>
        <dbReference type="EMBL" id="EGK71953.1"/>
    </source>
</evidence>
<dbReference type="Proteomes" id="UP000005019">
    <property type="component" value="Unassembled WGS sequence"/>
</dbReference>
<accession>F5RBT6</accession>
<reference evidence="2 3" key="1">
    <citation type="journal article" date="2011" name="J. Bacteriol.">
        <title>Genome sequence of Methyloversatilis universalis FAM5T, a methylotrophic representative of the order Rhodocyclales.</title>
        <authorList>
            <person name="Kittichotirat W."/>
            <person name="Good N.M."/>
            <person name="Hall R."/>
            <person name="Bringel F."/>
            <person name="Lajus A."/>
            <person name="Medigue C."/>
            <person name="Smalley N.E."/>
            <person name="Beck D."/>
            <person name="Bumgarner R."/>
            <person name="Vuilleumier S."/>
            <person name="Kalyuzhnaya M.G."/>
        </authorList>
    </citation>
    <scope>NUCLEOTIDE SEQUENCE [LARGE SCALE GENOMIC DNA]</scope>
    <source>
        <strain evidence="3">ATCC BAA-1314 / JCM 13912 / FAM5</strain>
    </source>
</reference>
<dbReference type="EMBL" id="AFHG01000044">
    <property type="protein sequence ID" value="EGK71953.1"/>
    <property type="molecule type" value="Genomic_DNA"/>
</dbReference>
<feature type="region of interest" description="Disordered" evidence="1">
    <location>
        <begin position="59"/>
        <end position="84"/>
    </location>
</feature>
<organism evidence="2 3">
    <name type="scientific">Methyloversatilis universalis (strain ATCC BAA-1314 / DSM 25237 / JCM 13912 / CCUG 52030 / FAM5)</name>
    <dbReference type="NCBI Taxonomy" id="1000565"/>
    <lineage>
        <taxon>Bacteria</taxon>
        <taxon>Pseudomonadati</taxon>
        <taxon>Pseudomonadota</taxon>
        <taxon>Betaproteobacteria</taxon>
        <taxon>Nitrosomonadales</taxon>
        <taxon>Sterolibacteriaceae</taxon>
        <taxon>Methyloversatilis</taxon>
    </lineage>
</organism>
<sequence length="84" mass="9635">MSALTERQMHDLAGRLTRLRSLAFEANEAATEEAAARHRRQWADCQFASQWAETVRQYGEKNAPPWNESLRGPKPKIETEKHDG</sequence>
<comment type="caution">
    <text evidence="2">The sequence shown here is derived from an EMBL/GenBank/DDBJ whole genome shotgun (WGS) entry which is preliminary data.</text>
</comment>
<name>F5RBT6_METUF</name>
<keyword evidence="3" id="KW-1185">Reference proteome</keyword>
<gene>
    <name evidence="2" type="ORF">METUNv1_01731</name>
</gene>
<protein>
    <submittedName>
        <fullName evidence="2">Uncharacterized protein</fullName>
    </submittedName>
</protein>